<keyword evidence="2" id="KW-0812">Transmembrane</keyword>
<organism evidence="3 4">
    <name type="scientific">Bosea psychrotolerans</name>
    <dbReference type="NCBI Taxonomy" id="1871628"/>
    <lineage>
        <taxon>Bacteria</taxon>
        <taxon>Pseudomonadati</taxon>
        <taxon>Pseudomonadota</taxon>
        <taxon>Alphaproteobacteria</taxon>
        <taxon>Hyphomicrobiales</taxon>
        <taxon>Boseaceae</taxon>
        <taxon>Bosea</taxon>
    </lineage>
</organism>
<dbReference type="OrthoDB" id="7573289at2"/>
<feature type="transmembrane region" description="Helical" evidence="2">
    <location>
        <begin position="36"/>
        <end position="55"/>
    </location>
</feature>
<keyword evidence="2" id="KW-1133">Transmembrane helix</keyword>
<feature type="compositionally biased region" description="Basic and acidic residues" evidence="1">
    <location>
        <begin position="1"/>
        <end position="11"/>
    </location>
</feature>
<dbReference type="Proteomes" id="UP000236919">
    <property type="component" value="Unassembled WGS sequence"/>
</dbReference>
<keyword evidence="2" id="KW-0472">Membrane</keyword>
<dbReference type="RefSeq" id="WP_103720734.1">
    <property type="nucleotide sequence ID" value="NZ_PQFZ01000020.1"/>
</dbReference>
<feature type="region of interest" description="Disordered" evidence="1">
    <location>
        <begin position="1"/>
        <end position="22"/>
    </location>
</feature>
<proteinExistence type="predicted"/>
<evidence type="ECO:0000313" key="4">
    <source>
        <dbReference type="Proteomes" id="UP000236919"/>
    </source>
</evidence>
<name>A0A2S4LXQ6_9HYPH</name>
<reference evidence="3 4" key="1">
    <citation type="submission" date="2018-01" db="EMBL/GenBank/DDBJ databases">
        <title>Genomic Encyclopedia of Type Strains, Phase III (KMG-III): the genomes of soil and plant-associated and newly described type strains.</title>
        <authorList>
            <person name="Whitman W."/>
        </authorList>
    </citation>
    <scope>NUCLEOTIDE SEQUENCE [LARGE SCALE GENOMIC DNA]</scope>
    <source>
        <strain evidence="3 4">1131</strain>
    </source>
</reference>
<sequence>MNQQSIHDRIMSRQQSRPVQLDKSHLIEPKRSWAKVAVYSVIGITALVGVAYGAMNYAAIRGLISQPAIAETNKTDRSRPETPFLQHARQAGLKSCSTVFPVLGELLTNGAKYDVQSSWNNEAADSHAVQALVGMSYTTQNYSGPAAGVVFAAPTQSTCEGTMVRVAPFSASCAEIPAVLPQGSRLASNLGQIAVYALANNGGNALLLPTGNGCVVVSVAAAARQ</sequence>
<evidence type="ECO:0000256" key="2">
    <source>
        <dbReference type="SAM" id="Phobius"/>
    </source>
</evidence>
<accession>A0A2S4LXQ6</accession>
<keyword evidence="4" id="KW-1185">Reference proteome</keyword>
<comment type="caution">
    <text evidence="3">The sequence shown here is derived from an EMBL/GenBank/DDBJ whole genome shotgun (WGS) entry which is preliminary data.</text>
</comment>
<gene>
    <name evidence="3" type="ORF">CYD53_12055</name>
</gene>
<evidence type="ECO:0000256" key="1">
    <source>
        <dbReference type="SAM" id="MobiDB-lite"/>
    </source>
</evidence>
<dbReference type="EMBL" id="PQFZ01000020">
    <property type="protein sequence ID" value="POR47165.1"/>
    <property type="molecule type" value="Genomic_DNA"/>
</dbReference>
<protein>
    <submittedName>
        <fullName evidence="3">Uncharacterized protein</fullName>
    </submittedName>
</protein>
<dbReference type="AlphaFoldDB" id="A0A2S4LXQ6"/>
<evidence type="ECO:0000313" key="3">
    <source>
        <dbReference type="EMBL" id="POR47165.1"/>
    </source>
</evidence>